<dbReference type="PROSITE" id="PS50995">
    <property type="entry name" value="HTH_MARR_2"/>
    <property type="match status" value="1"/>
</dbReference>
<dbReference type="SUPFAM" id="SSF46785">
    <property type="entry name" value="Winged helix' DNA-binding domain"/>
    <property type="match status" value="1"/>
</dbReference>
<proteinExistence type="predicted"/>
<dbReference type="InterPro" id="IPR000835">
    <property type="entry name" value="HTH_MarR-typ"/>
</dbReference>
<reference evidence="2" key="1">
    <citation type="submission" date="2020-09" db="EMBL/GenBank/DDBJ databases">
        <title>Hoyosella lacisalsi sp. nov., a halotolerant actinobacterium isolated from soil of Lake Gudzhirganskoe.</title>
        <authorList>
            <person name="Yang Q."/>
            <person name="Guo P.Y."/>
            <person name="Liu S.W."/>
            <person name="Li F.N."/>
            <person name="Sun C.H."/>
        </authorList>
    </citation>
    <scope>NUCLEOTIDE SEQUENCE</scope>
    <source>
        <strain evidence="2">G463</strain>
    </source>
</reference>
<name>A0A927JE10_9ACTN</name>
<dbReference type="PANTHER" id="PTHR39515:SF2">
    <property type="entry name" value="HTH-TYPE TRANSCRIPTIONAL REGULATOR RV0880"/>
    <property type="match status" value="1"/>
</dbReference>
<accession>A0A927JE10</accession>
<dbReference type="GO" id="GO:0003700">
    <property type="term" value="F:DNA-binding transcription factor activity"/>
    <property type="evidence" value="ECO:0007669"/>
    <property type="project" value="InterPro"/>
</dbReference>
<dbReference type="InterPro" id="IPR036390">
    <property type="entry name" value="WH_DNA-bd_sf"/>
</dbReference>
<dbReference type="SMART" id="SM00347">
    <property type="entry name" value="HTH_MARR"/>
    <property type="match status" value="1"/>
</dbReference>
<dbReference type="InterPro" id="IPR052526">
    <property type="entry name" value="HTH-type_Bedaq_tolerance"/>
</dbReference>
<evidence type="ECO:0000313" key="2">
    <source>
        <dbReference type="EMBL" id="MBD8507445.1"/>
    </source>
</evidence>
<protein>
    <submittedName>
        <fullName evidence="2">MarR family transcriptional regulator</fullName>
    </submittedName>
</protein>
<dbReference type="Gene3D" id="1.10.10.10">
    <property type="entry name" value="Winged helix-like DNA-binding domain superfamily/Winged helix DNA-binding domain"/>
    <property type="match status" value="1"/>
</dbReference>
<dbReference type="AlphaFoldDB" id="A0A927JE10"/>
<gene>
    <name evidence="2" type="ORF">HT102_13225</name>
</gene>
<evidence type="ECO:0000259" key="1">
    <source>
        <dbReference type="PROSITE" id="PS50995"/>
    </source>
</evidence>
<comment type="caution">
    <text evidence="2">The sequence shown here is derived from an EMBL/GenBank/DDBJ whole genome shotgun (WGS) entry which is preliminary data.</text>
</comment>
<keyword evidence="3" id="KW-1185">Reference proteome</keyword>
<dbReference type="Pfam" id="PF01047">
    <property type="entry name" value="MarR"/>
    <property type="match status" value="1"/>
</dbReference>
<organism evidence="2 3">
    <name type="scientific">Lolliginicoccus lacisalsi</name>
    <dbReference type="NCBI Taxonomy" id="2742202"/>
    <lineage>
        <taxon>Bacteria</taxon>
        <taxon>Bacillati</taxon>
        <taxon>Actinomycetota</taxon>
        <taxon>Actinomycetes</taxon>
        <taxon>Mycobacteriales</taxon>
        <taxon>Hoyosellaceae</taxon>
        <taxon>Lolliginicoccus</taxon>
    </lineage>
</organism>
<dbReference type="EMBL" id="JACYWE010000008">
    <property type="protein sequence ID" value="MBD8507445.1"/>
    <property type="molecule type" value="Genomic_DNA"/>
</dbReference>
<dbReference type="Proteomes" id="UP000642993">
    <property type="component" value="Unassembled WGS sequence"/>
</dbReference>
<evidence type="ECO:0000313" key="3">
    <source>
        <dbReference type="Proteomes" id="UP000642993"/>
    </source>
</evidence>
<feature type="domain" description="HTH marR-type" evidence="1">
    <location>
        <begin position="24"/>
        <end position="152"/>
    </location>
</feature>
<sequence>MDAAGRAEPGAAASGDTGEAASDVLELVIAVHRLVRSLRRASSNRGYSSTQLVVLTHLKDVGSARIGEIAAHVPCSQPTATTVVKGLQGLGLVERVPDEGDRRATLVTITKLGLAAVRAVAESRASALARRLDSLDDDERERVRELIPLLTALADAPGEDVR</sequence>
<dbReference type="InterPro" id="IPR036388">
    <property type="entry name" value="WH-like_DNA-bd_sf"/>
</dbReference>
<dbReference type="PANTHER" id="PTHR39515">
    <property type="entry name" value="CONSERVED PROTEIN"/>
    <property type="match status" value="1"/>
</dbReference>